<dbReference type="EMBL" id="CP144090">
    <property type="protein sequence ID" value="WWD09480.1"/>
    <property type="molecule type" value="Genomic_DNA"/>
</dbReference>
<evidence type="ECO:0000313" key="1">
    <source>
        <dbReference type="EMBL" id="WWD09480.1"/>
    </source>
</evidence>
<dbReference type="GeneID" id="91106405"/>
<proteinExistence type="predicted"/>
<gene>
    <name evidence="1" type="ORF">V865_007604</name>
</gene>
<accession>A0AAX4KV64</accession>
<evidence type="ECO:0000313" key="2">
    <source>
        <dbReference type="Proteomes" id="UP001358614"/>
    </source>
</evidence>
<name>A0AAX4KV64_9TREE</name>
<dbReference type="Proteomes" id="UP001358614">
    <property type="component" value="Chromosome 2"/>
</dbReference>
<dbReference type="KEGG" id="ker:91106405"/>
<reference evidence="1 2" key="1">
    <citation type="submission" date="2024-01" db="EMBL/GenBank/DDBJ databases">
        <title>Comparative genomics of Cryptococcus and Kwoniella reveals pathogenesis evolution and contrasting modes of karyotype evolution via chromosome fusion or intercentromeric recombination.</title>
        <authorList>
            <person name="Coelho M.A."/>
            <person name="David-Palma M."/>
            <person name="Shea T."/>
            <person name="Bowers K."/>
            <person name="McGinley-Smith S."/>
            <person name="Mohammad A.W."/>
            <person name="Gnirke A."/>
            <person name="Yurkov A.M."/>
            <person name="Nowrousian M."/>
            <person name="Sun S."/>
            <person name="Cuomo C.A."/>
            <person name="Heitman J."/>
        </authorList>
    </citation>
    <scope>NUCLEOTIDE SEQUENCE [LARGE SCALE GENOMIC DNA]</scope>
    <source>
        <strain evidence="1 2">PYCC6329</strain>
    </source>
</reference>
<protein>
    <submittedName>
        <fullName evidence="1">Uncharacterized protein</fullName>
    </submittedName>
</protein>
<dbReference type="RefSeq" id="XP_066087447.1">
    <property type="nucleotide sequence ID" value="XM_066231350.1"/>
</dbReference>
<organism evidence="1 2">
    <name type="scientific">Kwoniella europaea PYCC6329</name>
    <dbReference type="NCBI Taxonomy" id="1423913"/>
    <lineage>
        <taxon>Eukaryota</taxon>
        <taxon>Fungi</taxon>
        <taxon>Dikarya</taxon>
        <taxon>Basidiomycota</taxon>
        <taxon>Agaricomycotina</taxon>
        <taxon>Tremellomycetes</taxon>
        <taxon>Tremellales</taxon>
        <taxon>Cryptococcaceae</taxon>
        <taxon>Kwoniella</taxon>
    </lineage>
</organism>
<dbReference type="AlphaFoldDB" id="A0AAX4KV64"/>
<keyword evidence="2" id="KW-1185">Reference proteome</keyword>
<sequence>MPINPEDLLARLQLNDDDLRDIDTTLKDSKEDLSECVICKEDIFDILREAERDNKGGMEGCLSLWVCELASCGAEVKGFTSSTTPEDRLTEKRVEKRCHCVLSILSLMRYQMDDRTLRKTLSLMHKVLGYNDDSIAER</sequence>